<dbReference type="Gene3D" id="3.30.1330.230">
    <property type="match status" value="1"/>
</dbReference>
<protein>
    <recommendedName>
        <fullName evidence="1">YcaO domain-containing protein</fullName>
    </recommendedName>
</protein>
<dbReference type="PROSITE" id="PS51664">
    <property type="entry name" value="YCAO"/>
    <property type="match status" value="1"/>
</dbReference>
<dbReference type="InterPro" id="IPR003776">
    <property type="entry name" value="YcaO-like_dom"/>
</dbReference>
<dbReference type="PANTHER" id="PTHR37809">
    <property type="entry name" value="RIBOSOMAL PROTEIN S12 METHYLTHIOTRANSFERASE ACCESSORY FACTOR YCAO"/>
    <property type="match status" value="1"/>
</dbReference>
<dbReference type="AlphaFoldDB" id="A0A124H2H0"/>
<evidence type="ECO:0000313" key="3">
    <source>
        <dbReference type="Proteomes" id="UP000054024"/>
    </source>
</evidence>
<dbReference type="STRING" id="146536.AQI70_14590"/>
<evidence type="ECO:0000313" key="2">
    <source>
        <dbReference type="EMBL" id="KUM76187.1"/>
    </source>
</evidence>
<dbReference type="Pfam" id="PF02624">
    <property type="entry name" value="YcaO"/>
    <property type="match status" value="1"/>
</dbReference>
<sequence length="436" mass="47758">MSPLPEAHPLLDRIIRRERVFAAVPRVRRVPGDPAVYSHTCLPGPAVERLGRFGRYTKCGGAGFDPADSWIAAAAEGLERFYAITYSTTAPYRRGRWSEHPDDFADPAKWAPFAPEQYAEPGFAFRPLTAESDIRWYEGQDLLTGRQRWLPGPAVCFPYLRSRDEERVLPAVTTGLAFGLGPEHAARSALWEVIERDALVLAWHWQLPVRRIDTTAGLPRELARTAELDDRCTVDAYDITSDLGVPACLVILRVADATGPILAAGSACRGSLQAALRKAFLEALQGVPYVRHLRATLAEGWTFGGDFAEVSSFERSAAFYSLFPDQLKACLTARPEFLDVVGAPVRVEAHPEPTATLGLDETLKALDERGHRAYAVDMSPQALRADGCAVVRVVVPGLYGLEGAHRFRSAHRARAEAVAALSGTTPDPHPFPHPLP</sequence>
<keyword evidence="3" id="KW-1185">Reference proteome</keyword>
<gene>
    <name evidence="2" type="ORF">AQI70_14590</name>
</gene>
<dbReference type="EMBL" id="LMWJ01000009">
    <property type="protein sequence ID" value="KUM76187.1"/>
    <property type="molecule type" value="Genomic_DNA"/>
</dbReference>
<dbReference type="PANTHER" id="PTHR37809:SF1">
    <property type="entry name" value="RIBOSOMAL PROTEIN S12 METHYLTHIOTRANSFERASE ACCESSORY FACTOR YCAO"/>
    <property type="match status" value="1"/>
</dbReference>
<organism evidence="2 3">
    <name type="scientific">Streptomyces curacoi</name>
    <dbReference type="NCBI Taxonomy" id="146536"/>
    <lineage>
        <taxon>Bacteria</taxon>
        <taxon>Bacillati</taxon>
        <taxon>Actinomycetota</taxon>
        <taxon>Actinomycetes</taxon>
        <taxon>Kitasatosporales</taxon>
        <taxon>Streptomycetaceae</taxon>
        <taxon>Streptomyces</taxon>
    </lineage>
</organism>
<dbReference type="Gene3D" id="3.30.40.250">
    <property type="match status" value="1"/>
</dbReference>
<evidence type="ECO:0000259" key="1">
    <source>
        <dbReference type="PROSITE" id="PS51664"/>
    </source>
</evidence>
<accession>A0A124H2H0</accession>
<feature type="domain" description="YcaO" evidence="1">
    <location>
        <begin position="61"/>
        <end position="436"/>
    </location>
</feature>
<dbReference type="Gene3D" id="3.30.160.660">
    <property type="match status" value="1"/>
</dbReference>
<dbReference type="Proteomes" id="UP000054024">
    <property type="component" value="Unassembled WGS sequence"/>
</dbReference>
<comment type="caution">
    <text evidence="2">The sequence shown here is derived from an EMBL/GenBank/DDBJ whole genome shotgun (WGS) entry which is preliminary data.</text>
</comment>
<name>A0A124H2H0_9ACTN</name>
<proteinExistence type="predicted"/>
<reference evidence="2 3" key="1">
    <citation type="submission" date="2015-10" db="EMBL/GenBank/DDBJ databases">
        <title>Draft genome sequence of Streptomyces curacoi DSM 40107, type strain for the species Streptomyces curacoi.</title>
        <authorList>
            <person name="Ruckert C."/>
            <person name="Winkler A."/>
            <person name="Kalinowski J."/>
            <person name="Kampfer P."/>
            <person name="Glaeser S."/>
        </authorList>
    </citation>
    <scope>NUCLEOTIDE SEQUENCE [LARGE SCALE GENOMIC DNA]</scope>
    <source>
        <strain evidence="2 3">DSM 40107</strain>
    </source>
</reference>